<dbReference type="GeneID" id="64660185"/>
<feature type="region of interest" description="Disordered" evidence="1">
    <location>
        <begin position="318"/>
        <end position="362"/>
    </location>
</feature>
<feature type="compositionally biased region" description="Polar residues" evidence="1">
    <location>
        <begin position="392"/>
        <end position="409"/>
    </location>
</feature>
<accession>A0AAD4HU79</accession>
<evidence type="ECO:0000313" key="3">
    <source>
        <dbReference type="Proteomes" id="UP001195769"/>
    </source>
</evidence>
<gene>
    <name evidence="2" type="ORF">F5891DRAFT_1180202</name>
</gene>
<feature type="region of interest" description="Disordered" evidence="1">
    <location>
        <begin position="374"/>
        <end position="418"/>
    </location>
</feature>
<dbReference type="EMBL" id="JABBWK010000001">
    <property type="protein sequence ID" value="KAG1908667.1"/>
    <property type="molecule type" value="Genomic_DNA"/>
</dbReference>
<evidence type="ECO:0000256" key="1">
    <source>
        <dbReference type="SAM" id="MobiDB-lite"/>
    </source>
</evidence>
<sequence>MRIASVISHTPLSIVGRYHSLALHVAFARSSSRALPGLTNSNPLGPTNISLTEDYLSYLIPPIFTHFPFLFYSGTLKETYYSQLANAIFSNDEDPEVRRLFQTKPGALIKPVQTRFGTLKRKYNEFNKSLKQTGAGLTYDELQKNPQTKTLIDLQLNKFPWWLDLHGWWRTNPAYNTVFSTADLGQNHESAALQHFRMPDCEDTQLPANENEPKEDADIEDGEIIDMGDIDTNVDACQEDINPIDTTDANAAGQVDDDIEMEQSDWFIHVQQAPTFPGSSSSTLGFFHGSTSTGSYTSLPHLRPSIAPISTCYFDQDAISLNSPEPPPDDQSDSQYSFFSSFKEPTSNHNTTPHDSDSDISASNAMNRLWVDSRKVSPCRGHPGSQIMKLSGGTTRSTSPQSPQATLSRPPSRKRANNNQALTTAAAEWLSETAQVLIQQVGEKRDGRVKHDCYKRMKLESDMWAKELKVRNAHDEREHTLRLAEQDHLHKRELMGHQLEDARLELELACARREEEARIWHIAMERGLPDQV</sequence>
<proteinExistence type="predicted"/>
<evidence type="ECO:0000313" key="2">
    <source>
        <dbReference type="EMBL" id="KAG1908667.1"/>
    </source>
</evidence>
<protein>
    <submittedName>
        <fullName evidence="2">Uncharacterized protein</fullName>
    </submittedName>
</protein>
<dbReference type="AlphaFoldDB" id="A0AAD4HU79"/>
<reference evidence="2" key="1">
    <citation type="journal article" date="2020" name="New Phytol.">
        <title>Comparative genomics reveals dynamic genome evolution in host specialist ectomycorrhizal fungi.</title>
        <authorList>
            <person name="Lofgren L.A."/>
            <person name="Nguyen N.H."/>
            <person name="Vilgalys R."/>
            <person name="Ruytinx J."/>
            <person name="Liao H.L."/>
            <person name="Branco S."/>
            <person name="Kuo A."/>
            <person name="LaButti K."/>
            <person name="Lipzen A."/>
            <person name="Andreopoulos W."/>
            <person name="Pangilinan J."/>
            <person name="Riley R."/>
            <person name="Hundley H."/>
            <person name="Na H."/>
            <person name="Barry K."/>
            <person name="Grigoriev I.V."/>
            <person name="Stajich J.E."/>
            <person name="Kennedy P.G."/>
        </authorList>
    </citation>
    <scope>NUCLEOTIDE SEQUENCE</scope>
    <source>
        <strain evidence="2">FC203</strain>
    </source>
</reference>
<name>A0AAD4HU79_9AGAM</name>
<organism evidence="2 3">
    <name type="scientific">Suillus fuscotomentosus</name>
    <dbReference type="NCBI Taxonomy" id="1912939"/>
    <lineage>
        <taxon>Eukaryota</taxon>
        <taxon>Fungi</taxon>
        <taxon>Dikarya</taxon>
        <taxon>Basidiomycota</taxon>
        <taxon>Agaricomycotina</taxon>
        <taxon>Agaricomycetes</taxon>
        <taxon>Agaricomycetidae</taxon>
        <taxon>Boletales</taxon>
        <taxon>Suillineae</taxon>
        <taxon>Suillaceae</taxon>
        <taxon>Suillus</taxon>
    </lineage>
</organism>
<comment type="caution">
    <text evidence="2">The sequence shown here is derived from an EMBL/GenBank/DDBJ whole genome shotgun (WGS) entry which is preliminary data.</text>
</comment>
<keyword evidence="3" id="KW-1185">Reference proteome</keyword>
<dbReference type="RefSeq" id="XP_041234242.1">
    <property type="nucleotide sequence ID" value="XM_041365887.1"/>
</dbReference>
<dbReference type="Proteomes" id="UP001195769">
    <property type="component" value="Unassembled WGS sequence"/>
</dbReference>
<feature type="compositionally biased region" description="Low complexity" evidence="1">
    <location>
        <begin position="333"/>
        <end position="342"/>
    </location>
</feature>